<protein>
    <submittedName>
        <fullName evidence="2">Uncharacterized protein</fullName>
    </submittedName>
</protein>
<sequence length="160" mass="18976">MRNTKTCRETALCGDLSTPRRYTERRCYFIPREKPAEILVSSQVPLRQFCSASSSGLETPEAREPRAETKRKRDPGKTGTKTREKKQLRCAASASPPEKRRREVPPSVRFGLYSEKTRRRDVQETGEERPRTRERRARRTRETKRRKVERRETREERLNQ</sequence>
<dbReference type="EMBL" id="AEXC02000135">
    <property type="protein sequence ID" value="KFH17923.1"/>
    <property type="molecule type" value="Genomic_DNA"/>
</dbReference>
<evidence type="ECO:0000313" key="3">
    <source>
        <dbReference type="Proteomes" id="UP000028821"/>
    </source>
</evidence>
<dbReference type="AlphaFoldDB" id="A0A086QZ91"/>
<feature type="compositionally biased region" description="Basic residues" evidence="1">
    <location>
        <begin position="132"/>
        <end position="148"/>
    </location>
</feature>
<reference evidence="2 3" key="1">
    <citation type="submission" date="2014-04" db="EMBL/GenBank/DDBJ databases">
        <authorList>
            <person name="Sibley D."/>
            <person name="Venepally P."/>
            <person name="Karamycheva S."/>
            <person name="Hadjithomas M."/>
            <person name="Khan A."/>
            <person name="Brunk B."/>
            <person name="Roos D."/>
            <person name="Caler E."/>
            <person name="Lorenzi H."/>
        </authorList>
    </citation>
    <scope>NUCLEOTIDE SEQUENCE [LARGE SCALE GENOMIC DNA]</scope>
    <source>
        <strain evidence="2 3">MAS</strain>
    </source>
</reference>
<gene>
    <name evidence="2" type="ORF">TGMAS_412760</name>
</gene>
<dbReference type="Proteomes" id="UP000028821">
    <property type="component" value="Unassembled WGS sequence"/>
</dbReference>
<feature type="compositionally biased region" description="Basic and acidic residues" evidence="1">
    <location>
        <begin position="149"/>
        <end position="160"/>
    </location>
</feature>
<comment type="caution">
    <text evidence="2">The sequence shown here is derived from an EMBL/GenBank/DDBJ whole genome shotgun (WGS) entry which is preliminary data.</text>
</comment>
<feature type="region of interest" description="Disordered" evidence="1">
    <location>
        <begin position="51"/>
        <end position="160"/>
    </location>
</feature>
<proteinExistence type="predicted"/>
<dbReference type="VEuPathDB" id="ToxoDB:TGMAS_412760"/>
<evidence type="ECO:0000256" key="1">
    <source>
        <dbReference type="SAM" id="MobiDB-lite"/>
    </source>
</evidence>
<accession>A0A086QZ91</accession>
<feature type="compositionally biased region" description="Basic and acidic residues" evidence="1">
    <location>
        <begin position="115"/>
        <end position="131"/>
    </location>
</feature>
<name>A0A086QZ91_TOXGO</name>
<organism evidence="2 3">
    <name type="scientific">Toxoplasma gondii MAS</name>
    <dbReference type="NCBI Taxonomy" id="943118"/>
    <lineage>
        <taxon>Eukaryota</taxon>
        <taxon>Sar</taxon>
        <taxon>Alveolata</taxon>
        <taxon>Apicomplexa</taxon>
        <taxon>Conoidasida</taxon>
        <taxon>Coccidia</taxon>
        <taxon>Eucoccidiorida</taxon>
        <taxon>Eimeriorina</taxon>
        <taxon>Sarcocystidae</taxon>
        <taxon>Toxoplasma</taxon>
    </lineage>
</organism>
<evidence type="ECO:0000313" key="2">
    <source>
        <dbReference type="EMBL" id="KFH17923.1"/>
    </source>
</evidence>